<dbReference type="SUPFAM" id="SSF56784">
    <property type="entry name" value="HAD-like"/>
    <property type="match status" value="1"/>
</dbReference>
<dbReference type="AlphaFoldDB" id="A0A1M7A8G7"/>
<dbReference type="InterPro" id="IPR036412">
    <property type="entry name" value="HAD-like_sf"/>
</dbReference>
<dbReference type="OrthoDB" id="367448at2"/>
<evidence type="ECO:0000313" key="1">
    <source>
        <dbReference type="EMBL" id="SHL38896.1"/>
    </source>
</evidence>
<sequence>MTSPTRLSSHLEDLRATAQAGSHADLARLHMPVIMLDEAEPYPPLAMGYTVFEDAGQSPSSKFQVVPQGGAMGGPVIEYAIWYDWDIQHMYDLEHVWVYLDAGGQPVRVDASRHGNRITMEARDGRFQSRENRAVVYSEAGKHAHWADGDEMRREAGAYLPAMCGDLAAFEGVHLGNQYCESGKVTPKATDHRLAKLQMKADAFRPTYRFYPANDELIALVPWPALDTWIPDRVKHLMEDLRHRMPQIRTIFIDGTEDGGASLISGPALVPGVRGMLQRLRGAGYWIVLLGDESAASAAGLLKAAGLQDFFDEHRQIGASPFAFEAADLGGHAGSSALLLGGTQDTVKSARALGLHTAELVWTRNVPSVPSDAAPEHRFETPIDFLTLLKSLEEQMAGTARTQVAVRSA</sequence>
<protein>
    <submittedName>
        <fullName evidence="1">Putative hydrolase of the HAD superfamily</fullName>
    </submittedName>
</protein>
<keyword evidence="1" id="KW-0378">Hydrolase</keyword>
<name>A0A1M7A8G7_9HYPH</name>
<dbReference type="RefSeq" id="WP_073008268.1">
    <property type="nucleotide sequence ID" value="NZ_FRBW01000001.1"/>
</dbReference>
<dbReference type="GO" id="GO:0016787">
    <property type="term" value="F:hydrolase activity"/>
    <property type="evidence" value="ECO:0007669"/>
    <property type="project" value="UniProtKB-KW"/>
</dbReference>
<keyword evidence="2" id="KW-1185">Reference proteome</keyword>
<dbReference type="Proteomes" id="UP000186002">
    <property type="component" value="Unassembled WGS sequence"/>
</dbReference>
<gene>
    <name evidence="1" type="ORF">SAMN05444272_0458</name>
</gene>
<evidence type="ECO:0000313" key="2">
    <source>
        <dbReference type="Proteomes" id="UP000186002"/>
    </source>
</evidence>
<reference evidence="1 2" key="1">
    <citation type="submission" date="2016-11" db="EMBL/GenBank/DDBJ databases">
        <authorList>
            <person name="Jaros S."/>
            <person name="Januszkiewicz K."/>
            <person name="Wedrychowicz H."/>
        </authorList>
    </citation>
    <scope>NUCLEOTIDE SEQUENCE [LARGE SCALE GENOMIC DNA]</scope>
    <source>
        <strain evidence="1 2">DSM 22153</strain>
    </source>
</reference>
<dbReference type="InterPro" id="IPR023214">
    <property type="entry name" value="HAD_sf"/>
</dbReference>
<proteinExistence type="predicted"/>
<accession>A0A1M7A8G7</accession>
<dbReference type="STRING" id="735517.SAMN05444272_0458"/>
<organism evidence="1 2">
    <name type="scientific">Roseibium suaedae</name>
    <dbReference type="NCBI Taxonomy" id="735517"/>
    <lineage>
        <taxon>Bacteria</taxon>
        <taxon>Pseudomonadati</taxon>
        <taxon>Pseudomonadota</taxon>
        <taxon>Alphaproteobacteria</taxon>
        <taxon>Hyphomicrobiales</taxon>
        <taxon>Stappiaceae</taxon>
        <taxon>Roseibium</taxon>
    </lineage>
</organism>
<dbReference type="Gene3D" id="3.40.50.1000">
    <property type="entry name" value="HAD superfamily/HAD-like"/>
    <property type="match status" value="1"/>
</dbReference>
<dbReference type="EMBL" id="FRBW01000001">
    <property type="protein sequence ID" value="SHL38896.1"/>
    <property type="molecule type" value="Genomic_DNA"/>
</dbReference>